<dbReference type="AlphaFoldDB" id="X1MQI0"/>
<accession>X1MQI0</accession>
<comment type="caution">
    <text evidence="5">The sequence shown here is derived from an EMBL/GenBank/DDBJ whole genome shotgun (WGS) entry which is preliminary data.</text>
</comment>
<keyword evidence="1" id="KW-0328">Glycosyltransferase</keyword>
<evidence type="ECO:0000256" key="2">
    <source>
        <dbReference type="ARBA" id="ARBA00022679"/>
    </source>
</evidence>
<evidence type="ECO:0000256" key="1">
    <source>
        <dbReference type="ARBA" id="ARBA00022676"/>
    </source>
</evidence>
<keyword evidence="2" id="KW-0808">Transferase</keyword>
<feature type="non-terminal residue" evidence="5">
    <location>
        <position position="177"/>
    </location>
</feature>
<dbReference type="SUPFAM" id="SSF53448">
    <property type="entry name" value="Nucleotide-diphospho-sugar transferases"/>
    <property type="match status" value="1"/>
</dbReference>
<dbReference type="InterPro" id="IPR001173">
    <property type="entry name" value="Glyco_trans_2-like"/>
</dbReference>
<gene>
    <name evidence="5" type="ORF">S06H3_16500</name>
</gene>
<evidence type="ECO:0000313" key="5">
    <source>
        <dbReference type="EMBL" id="GAI16935.1"/>
    </source>
</evidence>
<dbReference type="GO" id="GO:0016757">
    <property type="term" value="F:glycosyltransferase activity"/>
    <property type="evidence" value="ECO:0007669"/>
    <property type="project" value="UniProtKB-KW"/>
</dbReference>
<proteinExistence type="predicted"/>
<dbReference type="Pfam" id="PF00535">
    <property type="entry name" value="Glycos_transf_2"/>
    <property type="match status" value="1"/>
</dbReference>
<feature type="domain" description="Glycosyltransferase 2-like" evidence="4">
    <location>
        <begin position="46"/>
        <end position="169"/>
    </location>
</feature>
<evidence type="ECO:0000259" key="4">
    <source>
        <dbReference type="Pfam" id="PF00535"/>
    </source>
</evidence>
<organism evidence="5">
    <name type="scientific">marine sediment metagenome</name>
    <dbReference type="NCBI Taxonomy" id="412755"/>
    <lineage>
        <taxon>unclassified sequences</taxon>
        <taxon>metagenomes</taxon>
        <taxon>ecological metagenomes</taxon>
    </lineage>
</organism>
<dbReference type="InterPro" id="IPR029044">
    <property type="entry name" value="Nucleotide-diphossugar_trans"/>
</dbReference>
<dbReference type="Gene3D" id="3.90.550.10">
    <property type="entry name" value="Spore Coat Polysaccharide Biosynthesis Protein SpsA, Chain A"/>
    <property type="match status" value="1"/>
</dbReference>
<feature type="transmembrane region" description="Helical" evidence="3">
    <location>
        <begin position="6"/>
        <end position="27"/>
    </location>
</feature>
<evidence type="ECO:0000256" key="3">
    <source>
        <dbReference type="SAM" id="Phobius"/>
    </source>
</evidence>
<reference evidence="5" key="1">
    <citation type="journal article" date="2014" name="Front. Microbiol.">
        <title>High frequency of phylogenetically diverse reductive dehalogenase-homologous genes in deep subseafloor sedimentary metagenomes.</title>
        <authorList>
            <person name="Kawai M."/>
            <person name="Futagami T."/>
            <person name="Toyoda A."/>
            <person name="Takaki Y."/>
            <person name="Nishi S."/>
            <person name="Hori S."/>
            <person name="Arai W."/>
            <person name="Tsubouchi T."/>
            <person name="Morono Y."/>
            <person name="Uchiyama I."/>
            <person name="Ito T."/>
            <person name="Fujiyama A."/>
            <person name="Inagaki F."/>
            <person name="Takami H."/>
        </authorList>
    </citation>
    <scope>NUCLEOTIDE SEQUENCE</scope>
    <source>
        <strain evidence="5">Expedition CK06-06</strain>
    </source>
</reference>
<dbReference type="PANTHER" id="PTHR43630">
    <property type="entry name" value="POLY-BETA-1,6-N-ACETYL-D-GLUCOSAMINE SYNTHASE"/>
    <property type="match status" value="1"/>
</dbReference>
<name>X1MQI0_9ZZZZ</name>
<sequence>METLPIIYLGYMFISIYFLSLFLSLYAKNRKELFGYPKAKKKYSISVLVPAYNEEDTIENTVKAIFSSDYPIKELIVLNDGSNDNTGKIVEKLLEKYSKLKLINKENSGKGDSLNKGIELAEGELVAVVDADSYPAEDSFSKMVGFFDDKTVGAATCVFVPRNRNKFIEKLQLIEYN</sequence>
<dbReference type="PANTHER" id="PTHR43630:SF1">
    <property type="entry name" value="POLY-BETA-1,6-N-ACETYL-D-GLUCOSAMINE SYNTHASE"/>
    <property type="match status" value="1"/>
</dbReference>
<keyword evidence="3" id="KW-0812">Transmembrane</keyword>
<keyword evidence="3" id="KW-0472">Membrane</keyword>
<protein>
    <recommendedName>
        <fullName evidence="4">Glycosyltransferase 2-like domain-containing protein</fullName>
    </recommendedName>
</protein>
<dbReference type="CDD" id="cd06423">
    <property type="entry name" value="CESA_like"/>
    <property type="match status" value="1"/>
</dbReference>
<dbReference type="EMBL" id="BARV01008167">
    <property type="protein sequence ID" value="GAI16935.1"/>
    <property type="molecule type" value="Genomic_DNA"/>
</dbReference>
<keyword evidence="3" id="KW-1133">Transmembrane helix</keyword>